<name>A0ABQ1N1P1_9BACT</name>
<accession>A0ABQ1N1P1</accession>
<dbReference type="RefSeq" id="WP_188466536.1">
    <property type="nucleotide sequence ID" value="NZ_BAABHU010000013.1"/>
</dbReference>
<dbReference type="Proteomes" id="UP000636010">
    <property type="component" value="Unassembled WGS sequence"/>
</dbReference>
<protein>
    <submittedName>
        <fullName evidence="1">Uncharacterized protein</fullName>
    </submittedName>
</protein>
<proteinExistence type="predicted"/>
<gene>
    <name evidence="1" type="ORF">GCM10011506_37780</name>
</gene>
<evidence type="ECO:0000313" key="1">
    <source>
        <dbReference type="EMBL" id="GGC48572.1"/>
    </source>
</evidence>
<sequence length="209" mass="24724">MNFIKNIFKSIKKESSGIPFFRATSLEIKKLLCGIGESEIRNDKLIITDYPFEPSVVYPQRIISAKEIDAINVDFGVCKIYVEGDIVFVSAEKKGELKTFAERNKIELVPHSWNWDWILEPYLDTEFDNEHFEQLLLRLQENGIEKAEVNELRNEVGKQMYKYNFDTILWEWTSLGLYDVLSAMREKYNKEKFKDFYKRAVEIERRGVK</sequence>
<comment type="caution">
    <text evidence="1">The sequence shown here is derived from an EMBL/GenBank/DDBJ whole genome shotgun (WGS) entry which is preliminary data.</text>
</comment>
<dbReference type="EMBL" id="BMEC01000013">
    <property type="protein sequence ID" value="GGC48572.1"/>
    <property type="molecule type" value="Genomic_DNA"/>
</dbReference>
<reference evidence="2" key="1">
    <citation type="journal article" date="2019" name="Int. J. Syst. Evol. Microbiol.">
        <title>The Global Catalogue of Microorganisms (GCM) 10K type strain sequencing project: providing services to taxonomists for standard genome sequencing and annotation.</title>
        <authorList>
            <consortium name="The Broad Institute Genomics Platform"/>
            <consortium name="The Broad Institute Genome Sequencing Center for Infectious Disease"/>
            <person name="Wu L."/>
            <person name="Ma J."/>
        </authorList>
    </citation>
    <scope>NUCLEOTIDE SEQUENCE [LARGE SCALE GENOMIC DNA]</scope>
    <source>
        <strain evidence="2">CGMCC 1.10832</strain>
    </source>
</reference>
<keyword evidence="2" id="KW-1185">Reference proteome</keyword>
<organism evidence="1 2">
    <name type="scientific">Marivirga lumbricoides</name>
    <dbReference type="NCBI Taxonomy" id="1046115"/>
    <lineage>
        <taxon>Bacteria</taxon>
        <taxon>Pseudomonadati</taxon>
        <taxon>Bacteroidota</taxon>
        <taxon>Cytophagia</taxon>
        <taxon>Cytophagales</taxon>
        <taxon>Marivirgaceae</taxon>
        <taxon>Marivirga</taxon>
    </lineage>
</organism>
<evidence type="ECO:0000313" key="2">
    <source>
        <dbReference type="Proteomes" id="UP000636010"/>
    </source>
</evidence>